<dbReference type="GO" id="GO:0005886">
    <property type="term" value="C:plasma membrane"/>
    <property type="evidence" value="ECO:0007669"/>
    <property type="project" value="UniProtKB-SubCell"/>
</dbReference>
<evidence type="ECO:0000256" key="5">
    <source>
        <dbReference type="ARBA" id="ARBA00022989"/>
    </source>
</evidence>
<dbReference type="InterPro" id="IPR051393">
    <property type="entry name" value="ABC_transporter_permease"/>
</dbReference>
<feature type="transmembrane region" description="Helical" evidence="7">
    <location>
        <begin position="212"/>
        <end position="232"/>
    </location>
</feature>
<keyword evidence="3" id="KW-1003">Cell membrane</keyword>
<dbReference type="GO" id="GO:0055085">
    <property type="term" value="P:transmembrane transport"/>
    <property type="evidence" value="ECO:0007669"/>
    <property type="project" value="InterPro"/>
</dbReference>
<evidence type="ECO:0000256" key="1">
    <source>
        <dbReference type="ARBA" id="ARBA00004651"/>
    </source>
</evidence>
<dbReference type="Pfam" id="PF00528">
    <property type="entry name" value="BPD_transp_1"/>
    <property type="match status" value="1"/>
</dbReference>
<keyword evidence="10" id="KW-1185">Reference proteome</keyword>
<evidence type="ECO:0000256" key="3">
    <source>
        <dbReference type="ARBA" id="ARBA00022475"/>
    </source>
</evidence>
<dbReference type="AlphaFoldDB" id="A0A4R8UDR7"/>
<dbReference type="SUPFAM" id="SSF161098">
    <property type="entry name" value="MetI-like"/>
    <property type="match status" value="1"/>
</dbReference>
<proteinExistence type="inferred from homology"/>
<evidence type="ECO:0000256" key="2">
    <source>
        <dbReference type="ARBA" id="ARBA00022448"/>
    </source>
</evidence>
<feature type="transmembrane region" description="Helical" evidence="7">
    <location>
        <begin position="114"/>
        <end position="134"/>
    </location>
</feature>
<keyword evidence="4 7" id="KW-0812">Transmembrane</keyword>
<dbReference type="Gene3D" id="1.10.3720.10">
    <property type="entry name" value="MetI-like"/>
    <property type="match status" value="1"/>
</dbReference>
<evidence type="ECO:0000259" key="8">
    <source>
        <dbReference type="PROSITE" id="PS50928"/>
    </source>
</evidence>
<evidence type="ECO:0000313" key="9">
    <source>
        <dbReference type="EMBL" id="TFB49838.1"/>
    </source>
</evidence>
<feature type="domain" description="ABC transmembrane type-1" evidence="8">
    <location>
        <begin position="77"/>
        <end position="285"/>
    </location>
</feature>
<dbReference type="InterPro" id="IPR000515">
    <property type="entry name" value="MetI-like"/>
</dbReference>
<keyword evidence="2 7" id="KW-0813">Transport</keyword>
<feature type="transmembrane region" description="Helical" evidence="7">
    <location>
        <begin position="77"/>
        <end position="102"/>
    </location>
</feature>
<comment type="caution">
    <text evidence="9">The sequence shown here is derived from an EMBL/GenBank/DDBJ whole genome shotgun (WGS) entry which is preliminary data.</text>
</comment>
<accession>A0A4R8UDR7</accession>
<gene>
    <name evidence="9" type="ORF">E3O23_10575</name>
</gene>
<keyword evidence="6 7" id="KW-0472">Membrane</keyword>
<organism evidence="9 10">
    <name type="scientific">Cryobacterium tagatosivorans</name>
    <dbReference type="NCBI Taxonomy" id="1259199"/>
    <lineage>
        <taxon>Bacteria</taxon>
        <taxon>Bacillati</taxon>
        <taxon>Actinomycetota</taxon>
        <taxon>Actinomycetes</taxon>
        <taxon>Micrococcales</taxon>
        <taxon>Microbacteriaceae</taxon>
        <taxon>Cryobacterium</taxon>
    </lineage>
</organism>
<keyword evidence="5 7" id="KW-1133">Transmembrane helix</keyword>
<feature type="transmembrane region" description="Helical" evidence="7">
    <location>
        <begin position="267"/>
        <end position="289"/>
    </location>
</feature>
<dbReference type="InterPro" id="IPR035906">
    <property type="entry name" value="MetI-like_sf"/>
</dbReference>
<dbReference type="RefSeq" id="WP_134490816.1">
    <property type="nucleotide sequence ID" value="NZ_SOEZ01000054.1"/>
</dbReference>
<comment type="subcellular location">
    <subcellularLocation>
        <location evidence="1 7">Cell membrane</location>
        <topology evidence="1 7">Multi-pass membrane protein</topology>
    </subcellularLocation>
</comment>
<feature type="transmembrane region" description="Helical" evidence="7">
    <location>
        <begin position="158"/>
        <end position="186"/>
    </location>
</feature>
<protein>
    <submittedName>
        <fullName evidence="9">Sugar ABC transporter permease</fullName>
    </submittedName>
</protein>
<feature type="transmembrane region" description="Helical" evidence="7">
    <location>
        <begin position="21"/>
        <end position="47"/>
    </location>
</feature>
<dbReference type="OrthoDB" id="145927at2"/>
<name>A0A4R8UDR7_9MICO</name>
<dbReference type="CDD" id="cd06261">
    <property type="entry name" value="TM_PBP2"/>
    <property type="match status" value="1"/>
</dbReference>
<evidence type="ECO:0000313" key="10">
    <source>
        <dbReference type="Proteomes" id="UP000297866"/>
    </source>
</evidence>
<comment type="similarity">
    <text evidence="7">Belongs to the binding-protein-dependent transport system permease family.</text>
</comment>
<dbReference type="PANTHER" id="PTHR30193">
    <property type="entry name" value="ABC TRANSPORTER PERMEASE PROTEIN"/>
    <property type="match status" value="1"/>
</dbReference>
<reference evidence="9 10" key="1">
    <citation type="submission" date="2019-03" db="EMBL/GenBank/DDBJ databases">
        <title>Genomics of glacier-inhabiting Cryobacterium strains.</title>
        <authorList>
            <person name="Liu Q."/>
            <person name="Xin Y.-H."/>
        </authorList>
    </citation>
    <scope>NUCLEOTIDE SEQUENCE [LARGE SCALE GENOMIC DNA]</scope>
    <source>
        <strain evidence="9 10">Sr47</strain>
    </source>
</reference>
<evidence type="ECO:0000256" key="7">
    <source>
        <dbReference type="RuleBase" id="RU363032"/>
    </source>
</evidence>
<dbReference type="Proteomes" id="UP000297866">
    <property type="component" value="Unassembled WGS sequence"/>
</dbReference>
<dbReference type="EMBL" id="SOEZ01000054">
    <property type="protein sequence ID" value="TFB49838.1"/>
    <property type="molecule type" value="Genomic_DNA"/>
</dbReference>
<evidence type="ECO:0000256" key="4">
    <source>
        <dbReference type="ARBA" id="ARBA00022692"/>
    </source>
</evidence>
<sequence>MASSSVARRGALRRRNAITGYSLLAPSLFGVACFLLLPVLIVVWLSFQSWDLIGPVSFVGLDNYRSVLTDGVFGNSLLVTLVFVALVVPIQTAIGLWAATLLTRGLPGSAWFRTIYVLPWIAAPLALGVVWKWILAPTDGALNALIGQRVEWLSDPSLALPAVAAVVIWTNVGYVTLFFMAGLLNIPDQVLEAARIDGAGGLALFWQIKLPLLRPTMFFVLVTTVISAFQVFDQVYALTQGGPARTTDVVAARIYYEAFGAFDLGRAAVMAVVLLVILVTITLAQQLYFRRRVTYELE</sequence>
<dbReference type="PROSITE" id="PS50928">
    <property type="entry name" value="ABC_TM1"/>
    <property type="match status" value="1"/>
</dbReference>
<evidence type="ECO:0000256" key="6">
    <source>
        <dbReference type="ARBA" id="ARBA00023136"/>
    </source>
</evidence>
<dbReference type="PANTHER" id="PTHR30193:SF37">
    <property type="entry name" value="INNER MEMBRANE ABC TRANSPORTER PERMEASE PROTEIN YCJO"/>
    <property type="match status" value="1"/>
</dbReference>